<dbReference type="Pfam" id="PF08722">
    <property type="entry name" value="Tn7_TnsA-like_N"/>
    <property type="match status" value="1"/>
</dbReference>
<feature type="domain" description="TnsA endonuclease C-terminal" evidence="1">
    <location>
        <begin position="173"/>
        <end position="255"/>
    </location>
</feature>
<dbReference type="CDD" id="cd22362">
    <property type="entry name" value="TnsA_endonuclease-like"/>
    <property type="match status" value="1"/>
</dbReference>
<accession>A0A285TNY5</accession>
<dbReference type="GO" id="GO:0003676">
    <property type="term" value="F:nucleic acid binding"/>
    <property type="evidence" value="ECO:0007669"/>
    <property type="project" value="InterPro"/>
</dbReference>
<dbReference type="AlphaFoldDB" id="A0A285TNY5"/>
<feature type="domain" description="TnsA endonuclease N-terminal" evidence="2">
    <location>
        <begin position="73"/>
        <end position="170"/>
    </location>
</feature>
<evidence type="ECO:0000259" key="1">
    <source>
        <dbReference type="Pfam" id="PF08721"/>
    </source>
</evidence>
<dbReference type="InterPro" id="IPR011856">
    <property type="entry name" value="tRNA_endonuc-like_dom_sf"/>
</dbReference>
<dbReference type="Pfam" id="PF08721">
    <property type="entry name" value="Tn7_Tnp_TnsA_C"/>
    <property type="match status" value="1"/>
</dbReference>
<keyword evidence="3" id="KW-0378">Hydrolase</keyword>
<evidence type="ECO:0000259" key="2">
    <source>
        <dbReference type="Pfam" id="PF08722"/>
    </source>
</evidence>
<keyword evidence="4" id="KW-1185">Reference proteome</keyword>
<organism evidence="3 4">
    <name type="scientific">Ureibacillus xyleni</name>
    <dbReference type="NCBI Taxonomy" id="614648"/>
    <lineage>
        <taxon>Bacteria</taxon>
        <taxon>Bacillati</taxon>
        <taxon>Bacillota</taxon>
        <taxon>Bacilli</taxon>
        <taxon>Bacillales</taxon>
        <taxon>Caryophanaceae</taxon>
        <taxon>Ureibacillus</taxon>
    </lineage>
</organism>
<proteinExistence type="predicted"/>
<sequence length="287" mass="33464">MPVVKMNQSLKRLNKLIEEGYGQGEGKDYKPFIDVFRVTTKGRATRIKGWKSQRVHHFLSDSETRFFYLLDFDDEVIDIREHYPLMEDLDKITPQLDDQLFKRLINQKTGEPLILTTTFLVTKKGKDGEANYYARSIKDYRQLENNQVIERFEIQRRYWEEKGIDYGIVTNKEIPKILAKNIEYIHSSYFLVEYGITSSQQELYQDILFHLLVQAGEMPLNELLTNFDKEVNADKGTGLLIFKHLIAHKRLLVDMLEPLDLSMSANQVLINEGGDHSGHFLKSVDSI</sequence>
<dbReference type="GO" id="GO:0004519">
    <property type="term" value="F:endonuclease activity"/>
    <property type="evidence" value="ECO:0007669"/>
    <property type="project" value="UniProtKB-KW"/>
</dbReference>
<dbReference type="EMBL" id="OBMQ01000017">
    <property type="protein sequence ID" value="SOC24499.1"/>
    <property type="molecule type" value="Genomic_DNA"/>
</dbReference>
<dbReference type="Proteomes" id="UP000219636">
    <property type="component" value="Unassembled WGS sequence"/>
</dbReference>
<dbReference type="Gene3D" id="3.40.1350.10">
    <property type="match status" value="1"/>
</dbReference>
<dbReference type="InterPro" id="IPR014832">
    <property type="entry name" value="TnsA_C"/>
</dbReference>
<dbReference type="RefSeq" id="WP_097075065.1">
    <property type="nucleotide sequence ID" value="NZ_OBMQ01000017.1"/>
</dbReference>
<keyword evidence="3" id="KW-0540">Nuclease</keyword>
<protein>
    <submittedName>
        <fullName evidence="3">TnsA endonuclease-like protein</fullName>
    </submittedName>
</protein>
<gene>
    <name evidence="3" type="ORF">SAMN05880501_11740</name>
</gene>
<dbReference type="OrthoDB" id="5291587at2"/>
<dbReference type="InterPro" id="IPR011335">
    <property type="entry name" value="Restrct_endonuc-II-like"/>
</dbReference>
<name>A0A285TNY5_9BACL</name>
<reference evidence="4" key="1">
    <citation type="submission" date="2017-08" db="EMBL/GenBank/DDBJ databases">
        <authorList>
            <person name="Varghese N."/>
            <person name="Submissions S."/>
        </authorList>
    </citation>
    <scope>NUCLEOTIDE SEQUENCE [LARGE SCALE GENOMIC DNA]</scope>
    <source>
        <strain evidence="4">JC22</strain>
    </source>
</reference>
<dbReference type="InterPro" id="IPR014833">
    <property type="entry name" value="TnsA_N"/>
</dbReference>
<evidence type="ECO:0000313" key="4">
    <source>
        <dbReference type="Proteomes" id="UP000219636"/>
    </source>
</evidence>
<keyword evidence="3" id="KW-0255">Endonuclease</keyword>
<evidence type="ECO:0000313" key="3">
    <source>
        <dbReference type="EMBL" id="SOC24499.1"/>
    </source>
</evidence>
<dbReference type="SUPFAM" id="SSF52980">
    <property type="entry name" value="Restriction endonuclease-like"/>
    <property type="match status" value="1"/>
</dbReference>
<dbReference type="InterPro" id="IPR036388">
    <property type="entry name" value="WH-like_DNA-bd_sf"/>
</dbReference>
<dbReference type="Gene3D" id="1.10.10.10">
    <property type="entry name" value="Winged helix-like DNA-binding domain superfamily/Winged helix DNA-binding domain"/>
    <property type="match status" value="1"/>
</dbReference>